<protein>
    <recommendedName>
        <fullName evidence="3">DUF4374 domain-containing protein</fullName>
    </recommendedName>
</protein>
<dbReference type="EMBL" id="JBDKWZ010000013">
    <property type="protein sequence ID" value="MEN7550272.1"/>
    <property type="molecule type" value="Genomic_DNA"/>
</dbReference>
<comment type="caution">
    <text evidence="1">The sequence shown here is derived from an EMBL/GenBank/DDBJ whole genome shotgun (WGS) entry which is preliminary data.</text>
</comment>
<organism evidence="1 2">
    <name type="scientific">Rapidithrix thailandica</name>
    <dbReference type="NCBI Taxonomy" id="413964"/>
    <lineage>
        <taxon>Bacteria</taxon>
        <taxon>Pseudomonadati</taxon>
        <taxon>Bacteroidota</taxon>
        <taxon>Cytophagia</taxon>
        <taxon>Cytophagales</taxon>
        <taxon>Flammeovirgaceae</taxon>
        <taxon>Rapidithrix</taxon>
    </lineage>
</organism>
<gene>
    <name evidence="1" type="ORF">AAG747_20300</name>
</gene>
<dbReference type="AlphaFoldDB" id="A0AAW9RZF4"/>
<name>A0AAW9RZF4_9BACT</name>
<dbReference type="Proteomes" id="UP001403385">
    <property type="component" value="Unassembled WGS sequence"/>
</dbReference>
<sequence length="417" mass="46970">MQSVYFILVLFIGLISCKSSEMQPETQENQLKSPENIAASAISVTYTAESDFINGMAGFGFLSVDQLSLNRSATANGYNSVYGFNIPANYQQEGFKWNSGDQATEDWRPQGISGFTQNGRRYLVVTWYGIGPSNIAGVYNQHKGVRISLIDITNMNDIKYRLLLLVQDKDNMSNSDLYKSSNPYEQLEEFAPVTIHAGGVACYNNLMYVADTKLGIRVFDLNKFVEVESDPSKNRIGKESDGTLKAFNYRYVLPQVGYYKITNGSPFSCISLGNVPGSTQKMLWTGQYIKSSSTKTPQIFGFRLNSQGQIQTQVVAEVITPKDKYDPVVYNMQGVYRMGDITWMAITGKSSYQGSTARMLRYHDGTEAGVRYRWPHGAEDLYYEESTGYLWNLTEYESSKYGQENRAVFAVKLEDYL</sequence>
<proteinExistence type="predicted"/>
<keyword evidence="2" id="KW-1185">Reference proteome</keyword>
<evidence type="ECO:0000313" key="1">
    <source>
        <dbReference type="EMBL" id="MEN7550272.1"/>
    </source>
</evidence>
<dbReference type="RefSeq" id="WP_346823053.1">
    <property type="nucleotide sequence ID" value="NZ_JBDKWZ010000013.1"/>
</dbReference>
<evidence type="ECO:0000313" key="2">
    <source>
        <dbReference type="Proteomes" id="UP001403385"/>
    </source>
</evidence>
<reference evidence="1 2" key="1">
    <citation type="submission" date="2024-04" db="EMBL/GenBank/DDBJ databases">
        <title>Novel genus in family Flammeovirgaceae.</title>
        <authorList>
            <person name="Nguyen T.H."/>
            <person name="Vuong T.Q."/>
            <person name="Le H."/>
            <person name="Kim S.-G."/>
        </authorList>
    </citation>
    <scope>NUCLEOTIDE SEQUENCE [LARGE SCALE GENOMIC DNA]</scope>
    <source>
        <strain evidence="1 2">JCM 23209</strain>
    </source>
</reference>
<accession>A0AAW9RZF4</accession>
<evidence type="ECO:0008006" key="3">
    <source>
        <dbReference type="Google" id="ProtNLM"/>
    </source>
</evidence>